<protein>
    <submittedName>
        <fullName evidence="1">Uncharacterized protein</fullName>
    </submittedName>
</protein>
<comment type="caution">
    <text evidence="1">The sequence shown here is derived from an EMBL/GenBank/DDBJ whole genome shotgun (WGS) entry which is preliminary data.</text>
</comment>
<keyword evidence="2" id="KW-1185">Reference proteome</keyword>
<evidence type="ECO:0000313" key="2">
    <source>
        <dbReference type="Proteomes" id="UP001596997"/>
    </source>
</evidence>
<proteinExistence type="predicted"/>
<evidence type="ECO:0000313" key="1">
    <source>
        <dbReference type="EMBL" id="MFD0962573.1"/>
    </source>
</evidence>
<name>A0ABW3HYL2_9FLAO</name>
<gene>
    <name evidence="1" type="ORF">ACFQ1O_00990</name>
</gene>
<accession>A0ABW3HYL2</accession>
<organism evidence="1 2">
    <name type="scientific">Pseudofulvibacter geojedonensis</name>
    <dbReference type="NCBI Taxonomy" id="1123758"/>
    <lineage>
        <taxon>Bacteria</taxon>
        <taxon>Pseudomonadati</taxon>
        <taxon>Bacteroidota</taxon>
        <taxon>Flavobacteriia</taxon>
        <taxon>Flavobacteriales</taxon>
        <taxon>Flavobacteriaceae</taxon>
        <taxon>Pseudofulvibacter</taxon>
    </lineage>
</organism>
<dbReference type="RefSeq" id="WP_377712376.1">
    <property type="nucleotide sequence ID" value="NZ_JBHTJM010000002.1"/>
</dbReference>
<reference evidence="2" key="1">
    <citation type="journal article" date="2019" name="Int. J. Syst. Evol. Microbiol.">
        <title>The Global Catalogue of Microorganisms (GCM) 10K type strain sequencing project: providing services to taxonomists for standard genome sequencing and annotation.</title>
        <authorList>
            <consortium name="The Broad Institute Genomics Platform"/>
            <consortium name="The Broad Institute Genome Sequencing Center for Infectious Disease"/>
            <person name="Wu L."/>
            <person name="Ma J."/>
        </authorList>
    </citation>
    <scope>NUCLEOTIDE SEQUENCE [LARGE SCALE GENOMIC DNA]</scope>
    <source>
        <strain evidence="2">CCUG 62114</strain>
    </source>
</reference>
<dbReference type="Proteomes" id="UP001596997">
    <property type="component" value="Unassembled WGS sequence"/>
</dbReference>
<sequence length="57" mass="6582">MISKIIDFVTPFLLGGMIYHYYRENGDWATIVIVSLILLIDKVKEVLKAEKSLLLEK</sequence>
<dbReference type="EMBL" id="JBHTJM010000002">
    <property type="protein sequence ID" value="MFD0962573.1"/>
    <property type="molecule type" value="Genomic_DNA"/>
</dbReference>